<gene>
    <name evidence="1" type="ORF">S01H4_07826</name>
</gene>
<proteinExistence type="predicted"/>
<reference evidence="1" key="1">
    <citation type="journal article" date="2014" name="Front. Microbiol.">
        <title>High frequency of phylogenetically diverse reductive dehalogenase-homologous genes in deep subseafloor sedimentary metagenomes.</title>
        <authorList>
            <person name="Kawai M."/>
            <person name="Futagami T."/>
            <person name="Toyoda A."/>
            <person name="Takaki Y."/>
            <person name="Nishi S."/>
            <person name="Hori S."/>
            <person name="Arai W."/>
            <person name="Tsubouchi T."/>
            <person name="Morono Y."/>
            <person name="Uchiyama I."/>
            <person name="Ito T."/>
            <person name="Fujiyama A."/>
            <person name="Inagaki F."/>
            <person name="Takami H."/>
        </authorList>
    </citation>
    <scope>NUCLEOTIDE SEQUENCE</scope>
    <source>
        <strain evidence="1">Expedition CK06-06</strain>
    </source>
</reference>
<name>X0Z6Z0_9ZZZZ</name>
<evidence type="ECO:0000313" key="1">
    <source>
        <dbReference type="EMBL" id="GAG64839.1"/>
    </source>
</evidence>
<dbReference type="EMBL" id="BART01002608">
    <property type="protein sequence ID" value="GAG64839.1"/>
    <property type="molecule type" value="Genomic_DNA"/>
</dbReference>
<accession>X0Z6Z0</accession>
<organism evidence="1">
    <name type="scientific">marine sediment metagenome</name>
    <dbReference type="NCBI Taxonomy" id="412755"/>
    <lineage>
        <taxon>unclassified sequences</taxon>
        <taxon>metagenomes</taxon>
        <taxon>ecological metagenomes</taxon>
    </lineage>
</organism>
<dbReference type="InterPro" id="IPR027417">
    <property type="entry name" value="P-loop_NTPase"/>
</dbReference>
<dbReference type="Gene3D" id="3.40.50.300">
    <property type="entry name" value="P-loop containing nucleotide triphosphate hydrolases"/>
    <property type="match status" value="1"/>
</dbReference>
<protein>
    <recommendedName>
        <fullName evidence="2">(d)CMP kinase</fullName>
    </recommendedName>
</protein>
<sequence length="87" mass="10431">QLTCPLEERVKRMTARDQTSYEEKLKETTIREKSELERFKKLYNIDLSDKNSTTEFFDLIIDTESLSVEEVMQIILKELKRIKPNDF</sequence>
<dbReference type="SUPFAM" id="SSF52540">
    <property type="entry name" value="P-loop containing nucleoside triphosphate hydrolases"/>
    <property type="match status" value="1"/>
</dbReference>
<dbReference type="AlphaFoldDB" id="X0Z6Z0"/>
<comment type="caution">
    <text evidence="1">The sequence shown here is derived from an EMBL/GenBank/DDBJ whole genome shotgun (WGS) entry which is preliminary data.</text>
</comment>
<evidence type="ECO:0008006" key="2">
    <source>
        <dbReference type="Google" id="ProtNLM"/>
    </source>
</evidence>
<feature type="non-terminal residue" evidence="1">
    <location>
        <position position="1"/>
    </location>
</feature>